<reference evidence="3" key="1">
    <citation type="submission" date="2021-02" db="EMBL/GenBank/DDBJ databases">
        <authorList>
            <person name="Nowell W R."/>
        </authorList>
    </citation>
    <scope>NUCLEOTIDE SEQUENCE</scope>
</reference>
<organism evidence="3 6">
    <name type="scientific">Rotaria sordida</name>
    <dbReference type="NCBI Taxonomy" id="392033"/>
    <lineage>
        <taxon>Eukaryota</taxon>
        <taxon>Metazoa</taxon>
        <taxon>Spiralia</taxon>
        <taxon>Gnathifera</taxon>
        <taxon>Rotifera</taxon>
        <taxon>Eurotatoria</taxon>
        <taxon>Bdelloidea</taxon>
        <taxon>Philodinida</taxon>
        <taxon>Philodinidae</taxon>
        <taxon>Rotaria</taxon>
    </lineage>
</organism>
<keyword evidence="1" id="KW-0472">Membrane</keyword>
<dbReference type="EMBL" id="CAJNOH010000075">
    <property type="protein sequence ID" value="CAF0843316.1"/>
    <property type="molecule type" value="Genomic_DNA"/>
</dbReference>
<evidence type="ECO:0000313" key="6">
    <source>
        <dbReference type="Proteomes" id="UP000663854"/>
    </source>
</evidence>
<feature type="chain" id="PRO_5036223227" evidence="2">
    <location>
        <begin position="22"/>
        <end position="282"/>
    </location>
</feature>
<sequence length="282" mass="32465">MMLFNYYFGLFLLVHTRYLLAYKCHECQGMIFNYSITIDNIPSPTRDDCKIITAENGCSVSVRWFDDGTSEVYYDADPDLSFDTILAKTERKVTTWSGEYVTNRFISYNCKPSNTTPCNTVDNLKLAIISTVFPTDEQIQKFDILIIPTTEFYGSLCLQVSNMTYCPKTNILSCQQCIGIIQYSEQIDICATCPAGKAVTNFFDYYTIFFLNNQTQLDRITLACRKYGACNSIENIRRMKNTLITKFDFDKFFQSTASIIKSTTIILFMMFIIGFVHGDYRE</sequence>
<evidence type="ECO:0000313" key="4">
    <source>
        <dbReference type="EMBL" id="CAF1218671.1"/>
    </source>
</evidence>
<proteinExistence type="predicted"/>
<dbReference type="EMBL" id="CAJNOL010000849">
    <property type="protein sequence ID" value="CAF1218671.1"/>
    <property type="molecule type" value="Genomic_DNA"/>
</dbReference>
<dbReference type="Proteomes" id="UP000663854">
    <property type="component" value="Unassembled WGS sequence"/>
</dbReference>
<keyword evidence="1" id="KW-0812">Transmembrane</keyword>
<feature type="transmembrane region" description="Helical" evidence="1">
    <location>
        <begin position="259"/>
        <end position="278"/>
    </location>
</feature>
<name>A0A813VCA9_9BILA</name>
<comment type="caution">
    <text evidence="3">The sequence shown here is derived from an EMBL/GenBank/DDBJ whole genome shotgun (WGS) entry which is preliminary data.</text>
</comment>
<evidence type="ECO:0000313" key="3">
    <source>
        <dbReference type="EMBL" id="CAF0843316.1"/>
    </source>
</evidence>
<keyword evidence="1" id="KW-1133">Transmembrane helix</keyword>
<dbReference type="Proteomes" id="UP000663870">
    <property type="component" value="Unassembled WGS sequence"/>
</dbReference>
<evidence type="ECO:0000313" key="7">
    <source>
        <dbReference type="Proteomes" id="UP000663870"/>
    </source>
</evidence>
<evidence type="ECO:0000256" key="2">
    <source>
        <dbReference type="SAM" id="SignalP"/>
    </source>
</evidence>
<gene>
    <name evidence="4" type="ORF">JXQ802_LOCUS25324</name>
    <name evidence="5" type="ORF">JXQ802_LOCUS25378</name>
    <name evidence="3" type="ORF">PYM288_LOCUS6678</name>
</gene>
<feature type="signal peptide" evidence="2">
    <location>
        <begin position="1"/>
        <end position="21"/>
    </location>
</feature>
<dbReference type="EMBL" id="CAJNOL010000853">
    <property type="protein sequence ID" value="CAF1219761.1"/>
    <property type="molecule type" value="Genomic_DNA"/>
</dbReference>
<dbReference type="AlphaFoldDB" id="A0A813VCA9"/>
<protein>
    <submittedName>
        <fullName evidence="3">Uncharacterized protein</fullName>
    </submittedName>
</protein>
<keyword evidence="2" id="KW-0732">Signal</keyword>
<accession>A0A813VCA9</accession>
<evidence type="ECO:0000313" key="5">
    <source>
        <dbReference type="EMBL" id="CAF1219761.1"/>
    </source>
</evidence>
<evidence type="ECO:0000256" key="1">
    <source>
        <dbReference type="SAM" id="Phobius"/>
    </source>
</evidence>
<keyword evidence="7" id="KW-1185">Reference proteome</keyword>